<dbReference type="AlphaFoldDB" id="A0A9Q5Z3Y8"/>
<accession>A0A9Q5Z3Y8</accession>
<dbReference type="EMBL" id="LAHD01000289">
    <property type="protein sequence ID" value="PHJ88372.1"/>
    <property type="molecule type" value="Genomic_DNA"/>
</dbReference>
<dbReference type="Proteomes" id="UP000222310">
    <property type="component" value="Unassembled WGS sequence"/>
</dbReference>
<reference evidence="1 2" key="1">
    <citation type="submission" date="2015-02" db="EMBL/GenBank/DDBJ databases">
        <title>Nostoc linckia genome annotation.</title>
        <authorList>
            <person name="Zhou Z."/>
        </authorList>
    </citation>
    <scope>NUCLEOTIDE SEQUENCE [LARGE SCALE GENOMIC DNA]</scope>
    <source>
        <strain evidence="2">z8</strain>
    </source>
</reference>
<evidence type="ECO:0000313" key="1">
    <source>
        <dbReference type="EMBL" id="PHJ88372.1"/>
    </source>
</evidence>
<organism evidence="1 2">
    <name type="scientific">Nostoc linckia z8</name>
    <dbReference type="NCBI Taxonomy" id="1628746"/>
    <lineage>
        <taxon>Bacteria</taxon>
        <taxon>Bacillati</taxon>
        <taxon>Cyanobacteriota</taxon>
        <taxon>Cyanophyceae</taxon>
        <taxon>Nostocales</taxon>
        <taxon>Nostocaceae</taxon>
        <taxon>Nostoc</taxon>
    </lineage>
</organism>
<evidence type="ECO:0000313" key="2">
    <source>
        <dbReference type="Proteomes" id="UP000222310"/>
    </source>
</evidence>
<protein>
    <submittedName>
        <fullName evidence="1">Uncharacterized protein</fullName>
    </submittedName>
</protein>
<name>A0A9Q5Z3Y8_NOSLI</name>
<sequence>MLWLEWLQLDRGHGNRHDLEEFAHIAIAGTRQTMHGLDDFGLCFLVLVAAQRGGPLLDTEPDQEVALVHAAIEMDAGRKGCACQVFEVHMARQVGMARMGEWRVIFMRPHGL</sequence>
<proteinExistence type="predicted"/>
<gene>
    <name evidence="1" type="ORF">VF08_38025</name>
</gene>
<comment type="caution">
    <text evidence="1">The sequence shown here is derived from an EMBL/GenBank/DDBJ whole genome shotgun (WGS) entry which is preliminary data.</text>
</comment>